<dbReference type="EMBL" id="JARKIE010000225">
    <property type="protein sequence ID" value="KAJ7664204.1"/>
    <property type="molecule type" value="Genomic_DNA"/>
</dbReference>
<reference evidence="1" key="1">
    <citation type="submission" date="2023-03" db="EMBL/GenBank/DDBJ databases">
        <title>Massive genome expansion in bonnet fungi (Mycena s.s.) driven by repeated elements and novel gene families across ecological guilds.</title>
        <authorList>
            <consortium name="Lawrence Berkeley National Laboratory"/>
            <person name="Harder C.B."/>
            <person name="Miyauchi S."/>
            <person name="Viragh M."/>
            <person name="Kuo A."/>
            <person name="Thoen E."/>
            <person name="Andreopoulos B."/>
            <person name="Lu D."/>
            <person name="Skrede I."/>
            <person name="Drula E."/>
            <person name="Henrissat B."/>
            <person name="Morin E."/>
            <person name="Kohler A."/>
            <person name="Barry K."/>
            <person name="LaButti K."/>
            <person name="Morin E."/>
            <person name="Salamov A."/>
            <person name="Lipzen A."/>
            <person name="Mereny Z."/>
            <person name="Hegedus B."/>
            <person name="Baldrian P."/>
            <person name="Stursova M."/>
            <person name="Weitz H."/>
            <person name="Taylor A."/>
            <person name="Grigoriev I.V."/>
            <person name="Nagy L.G."/>
            <person name="Martin F."/>
            <person name="Kauserud H."/>
        </authorList>
    </citation>
    <scope>NUCLEOTIDE SEQUENCE</scope>
    <source>
        <strain evidence="1">CBHHK067</strain>
    </source>
</reference>
<name>A0AAD7CY40_MYCRO</name>
<accession>A0AAD7CY40</accession>
<dbReference type="Proteomes" id="UP001221757">
    <property type="component" value="Unassembled WGS sequence"/>
</dbReference>
<sequence length="92" mass="10277">MPPSHVIWHPSSSWLHPVLGAPWISLEQSRRQVLNLSQQSSTHEWLRCHRAALSYDCYICSTNRDSGAPAHGHYPSFRVSGRLSTAILSGVV</sequence>
<proteinExistence type="predicted"/>
<gene>
    <name evidence="1" type="ORF">B0H17DRAFT_1092154</name>
</gene>
<evidence type="ECO:0000313" key="1">
    <source>
        <dbReference type="EMBL" id="KAJ7664204.1"/>
    </source>
</evidence>
<evidence type="ECO:0000313" key="2">
    <source>
        <dbReference type="Proteomes" id="UP001221757"/>
    </source>
</evidence>
<organism evidence="1 2">
    <name type="scientific">Mycena rosella</name>
    <name type="common">Pink bonnet</name>
    <name type="synonym">Agaricus rosellus</name>
    <dbReference type="NCBI Taxonomy" id="1033263"/>
    <lineage>
        <taxon>Eukaryota</taxon>
        <taxon>Fungi</taxon>
        <taxon>Dikarya</taxon>
        <taxon>Basidiomycota</taxon>
        <taxon>Agaricomycotina</taxon>
        <taxon>Agaricomycetes</taxon>
        <taxon>Agaricomycetidae</taxon>
        <taxon>Agaricales</taxon>
        <taxon>Marasmiineae</taxon>
        <taxon>Mycenaceae</taxon>
        <taxon>Mycena</taxon>
    </lineage>
</organism>
<keyword evidence="2" id="KW-1185">Reference proteome</keyword>
<protein>
    <submittedName>
        <fullName evidence="1">Uncharacterized protein</fullName>
    </submittedName>
</protein>
<dbReference type="AlphaFoldDB" id="A0AAD7CY40"/>
<comment type="caution">
    <text evidence="1">The sequence shown here is derived from an EMBL/GenBank/DDBJ whole genome shotgun (WGS) entry which is preliminary data.</text>
</comment>